<keyword evidence="2" id="KW-0418">Kinase</keyword>
<dbReference type="GO" id="GO:0016301">
    <property type="term" value="F:kinase activity"/>
    <property type="evidence" value="ECO:0007669"/>
    <property type="project" value="UniProtKB-KW"/>
</dbReference>
<protein>
    <submittedName>
        <fullName evidence="2">HipA family kinase</fullName>
    </submittedName>
</protein>
<comment type="caution">
    <text evidence="2">The sequence shown here is derived from an EMBL/GenBank/DDBJ whole genome shotgun (WGS) entry which is preliminary data.</text>
</comment>
<sequence length="250" mass="28662">MAEIITEVLGRADTGVSVNPFFCKTEHGREIYVKPFGVLPTSLIAEWIGGRLAQLMDLPCADITIVEIPQILVEATRNPEWYDLKAGFGFGSFYLGSDYRDLQATDLTHLDPMQLAEVFLFDYWIRNGDRKMGPAAGNPNTLVHYLRDHFRLIDHDNAFDPAYSFEADTCLHIGLRVKEVWMVAAKRSAWLMKAHAACDALEEIWQEIPEEWLYTDLDNLEEASYTLNQYREILEVAFTDPDTFWSPFMP</sequence>
<dbReference type="EMBL" id="JBHUJB010000022">
    <property type="protein sequence ID" value="MFD2158329.1"/>
    <property type="molecule type" value="Genomic_DNA"/>
</dbReference>
<evidence type="ECO:0000313" key="2">
    <source>
        <dbReference type="EMBL" id="MFD2158329.1"/>
    </source>
</evidence>
<organism evidence="2 3">
    <name type="scientific">Rubritalea tangerina</name>
    <dbReference type="NCBI Taxonomy" id="430798"/>
    <lineage>
        <taxon>Bacteria</taxon>
        <taxon>Pseudomonadati</taxon>
        <taxon>Verrucomicrobiota</taxon>
        <taxon>Verrucomicrobiia</taxon>
        <taxon>Verrucomicrobiales</taxon>
        <taxon>Rubritaleaceae</taxon>
        <taxon>Rubritalea</taxon>
    </lineage>
</organism>
<evidence type="ECO:0000313" key="3">
    <source>
        <dbReference type="Proteomes" id="UP001597389"/>
    </source>
</evidence>
<keyword evidence="3" id="KW-1185">Reference proteome</keyword>
<feature type="domain" description="HipA-like kinase" evidence="1">
    <location>
        <begin position="5"/>
        <end position="246"/>
    </location>
</feature>
<accession>A0ABW4Z8M3</accession>
<keyword evidence="2" id="KW-0808">Transferase</keyword>
<dbReference type="Proteomes" id="UP001597389">
    <property type="component" value="Unassembled WGS sequence"/>
</dbReference>
<name>A0ABW4Z8M3_9BACT</name>
<evidence type="ECO:0000259" key="1">
    <source>
        <dbReference type="Pfam" id="PF20613"/>
    </source>
</evidence>
<proteinExistence type="predicted"/>
<gene>
    <name evidence="2" type="ORF">ACFSW8_05415</name>
</gene>
<dbReference type="InterPro" id="IPR046748">
    <property type="entry name" value="HipA_2"/>
</dbReference>
<reference evidence="3" key="1">
    <citation type="journal article" date="2019" name="Int. J. Syst. Evol. Microbiol.">
        <title>The Global Catalogue of Microorganisms (GCM) 10K type strain sequencing project: providing services to taxonomists for standard genome sequencing and annotation.</title>
        <authorList>
            <consortium name="The Broad Institute Genomics Platform"/>
            <consortium name="The Broad Institute Genome Sequencing Center for Infectious Disease"/>
            <person name="Wu L."/>
            <person name="Ma J."/>
        </authorList>
    </citation>
    <scope>NUCLEOTIDE SEQUENCE [LARGE SCALE GENOMIC DNA]</scope>
    <source>
        <strain evidence="3">CCUG 57942</strain>
    </source>
</reference>
<dbReference type="RefSeq" id="WP_377086536.1">
    <property type="nucleotide sequence ID" value="NZ_JBHSJL010000014.1"/>
</dbReference>
<dbReference type="Pfam" id="PF20613">
    <property type="entry name" value="HipA_2"/>
    <property type="match status" value="1"/>
</dbReference>